<keyword evidence="5 7" id="KW-1133">Transmembrane helix</keyword>
<dbReference type="PRINTS" id="PR01988">
    <property type="entry name" value="EXPORTERBACE"/>
</dbReference>
<protein>
    <submittedName>
        <fullName evidence="8">MFS transporter</fullName>
    </submittedName>
</protein>
<dbReference type="Gene3D" id="1.20.1250.20">
    <property type="entry name" value="MFS general substrate transporter like domains"/>
    <property type="match status" value="1"/>
</dbReference>
<dbReference type="InterPro" id="IPR022324">
    <property type="entry name" value="Bacilysin_exporter_BacE_put"/>
</dbReference>
<feature type="transmembrane region" description="Helical" evidence="7">
    <location>
        <begin position="292"/>
        <end position="310"/>
    </location>
</feature>
<feature type="transmembrane region" description="Helical" evidence="7">
    <location>
        <begin position="358"/>
        <end position="376"/>
    </location>
</feature>
<evidence type="ECO:0000256" key="3">
    <source>
        <dbReference type="ARBA" id="ARBA00022475"/>
    </source>
</evidence>
<dbReference type="GO" id="GO:0005886">
    <property type="term" value="C:plasma membrane"/>
    <property type="evidence" value="ECO:0007669"/>
    <property type="project" value="UniProtKB-SubCell"/>
</dbReference>
<accession>A0A2A2GG08</accession>
<feature type="transmembrane region" description="Helical" evidence="7">
    <location>
        <begin position="21"/>
        <end position="43"/>
    </location>
</feature>
<evidence type="ECO:0000313" key="8">
    <source>
        <dbReference type="EMBL" id="PAU95829.1"/>
    </source>
</evidence>
<reference evidence="8 9" key="1">
    <citation type="submission" date="2017-08" db="EMBL/GenBank/DDBJ databases">
        <title>Aliifodinibius alkalisoli sp. nov., isolated from saline alkaline soil.</title>
        <authorList>
            <person name="Liu D."/>
            <person name="Zhang G."/>
        </authorList>
    </citation>
    <scope>NUCLEOTIDE SEQUENCE [LARGE SCALE GENOMIC DNA]</scope>
    <source>
        <strain evidence="8 9">WN023</strain>
    </source>
</reference>
<proteinExistence type="predicted"/>
<dbReference type="InterPro" id="IPR036259">
    <property type="entry name" value="MFS_trans_sf"/>
</dbReference>
<dbReference type="Proteomes" id="UP000218831">
    <property type="component" value="Unassembled WGS sequence"/>
</dbReference>
<feature type="transmembrane region" description="Helical" evidence="7">
    <location>
        <begin position="316"/>
        <end position="337"/>
    </location>
</feature>
<feature type="transmembrane region" description="Helical" evidence="7">
    <location>
        <begin position="256"/>
        <end position="280"/>
    </location>
</feature>
<comment type="caution">
    <text evidence="8">The sequence shown here is derived from an EMBL/GenBank/DDBJ whole genome shotgun (WGS) entry which is preliminary data.</text>
</comment>
<dbReference type="PANTHER" id="PTHR43266">
    <property type="entry name" value="MACROLIDE-EFFLUX PROTEIN"/>
    <property type="match status" value="1"/>
</dbReference>
<keyword evidence="2" id="KW-0813">Transport</keyword>
<dbReference type="EMBL" id="NSKE01000001">
    <property type="protein sequence ID" value="PAU95829.1"/>
    <property type="molecule type" value="Genomic_DNA"/>
</dbReference>
<dbReference type="SUPFAM" id="SSF103473">
    <property type="entry name" value="MFS general substrate transporter"/>
    <property type="match status" value="1"/>
</dbReference>
<dbReference type="Pfam" id="PF07690">
    <property type="entry name" value="MFS_1"/>
    <property type="match status" value="1"/>
</dbReference>
<name>A0A2A2GG08_9BACT</name>
<feature type="transmembrane region" description="Helical" evidence="7">
    <location>
        <begin position="108"/>
        <end position="125"/>
    </location>
</feature>
<sequence>MLDKIRPYIDLVSNNQNYRRLWLSQIISNFGDWFGILAVYALITKYSDSEFLLGLIIVVKMMSLASFSPFAGYITDRFNRRHLMIICDLLRGMIVLGLLLVVSYETLWLAYVLTALQMMLSAIFEPAKTSSIPNVTTEKELVDANVLSAASWSIIFTISMGIGGLATAGLGTDLVFIINAISYVLSAWFIYRAVIPQKKMDVAERKRTRNPLTGIKEGFQYLFRTHKVLRPTLAKGCFTMFLGALTYMLILVSEDVLMMGSVGLGLLYSARGVGTGIGPVIGRRIFNQESDWVRAMGFCMIFAGLMYSVVGLTTSLSIMLLFVFIAHAASGANWVMSTVLLQRRTPDTFRGRIFSTEWLLFTLAQSASVIMASWILENEWLTIQQAMVVFALGLSAAGMIWHFTITQQEEVYQINREDNEHFAAANRIEAE</sequence>
<feature type="transmembrane region" description="Helical" evidence="7">
    <location>
        <begin position="382"/>
        <end position="403"/>
    </location>
</feature>
<keyword evidence="6 7" id="KW-0472">Membrane</keyword>
<feature type="transmembrane region" description="Helical" evidence="7">
    <location>
        <begin position="232"/>
        <end position="250"/>
    </location>
</feature>
<evidence type="ECO:0000256" key="4">
    <source>
        <dbReference type="ARBA" id="ARBA00022692"/>
    </source>
</evidence>
<dbReference type="CDD" id="cd06173">
    <property type="entry name" value="MFS_MefA_like"/>
    <property type="match status" value="1"/>
</dbReference>
<dbReference type="GO" id="GO:0022857">
    <property type="term" value="F:transmembrane transporter activity"/>
    <property type="evidence" value="ECO:0007669"/>
    <property type="project" value="InterPro"/>
</dbReference>
<evidence type="ECO:0000256" key="2">
    <source>
        <dbReference type="ARBA" id="ARBA00022448"/>
    </source>
</evidence>
<dbReference type="RefSeq" id="WP_095605073.1">
    <property type="nucleotide sequence ID" value="NZ_NSKE01000001.1"/>
</dbReference>
<evidence type="ECO:0000256" key="6">
    <source>
        <dbReference type="ARBA" id="ARBA00023136"/>
    </source>
</evidence>
<evidence type="ECO:0000256" key="7">
    <source>
        <dbReference type="SAM" id="Phobius"/>
    </source>
</evidence>
<feature type="transmembrane region" description="Helical" evidence="7">
    <location>
        <begin position="146"/>
        <end position="168"/>
    </location>
</feature>
<organism evidence="8 9">
    <name type="scientific">Fodinibius salipaludis</name>
    <dbReference type="NCBI Taxonomy" id="2032627"/>
    <lineage>
        <taxon>Bacteria</taxon>
        <taxon>Pseudomonadati</taxon>
        <taxon>Balneolota</taxon>
        <taxon>Balneolia</taxon>
        <taxon>Balneolales</taxon>
        <taxon>Balneolaceae</taxon>
        <taxon>Fodinibius</taxon>
    </lineage>
</organism>
<comment type="subcellular location">
    <subcellularLocation>
        <location evidence="1">Cell membrane</location>
        <topology evidence="1">Multi-pass membrane protein</topology>
    </subcellularLocation>
</comment>
<feature type="transmembrane region" description="Helical" evidence="7">
    <location>
        <begin position="174"/>
        <end position="191"/>
    </location>
</feature>
<evidence type="ECO:0000256" key="5">
    <source>
        <dbReference type="ARBA" id="ARBA00022989"/>
    </source>
</evidence>
<dbReference type="InterPro" id="IPR011701">
    <property type="entry name" value="MFS"/>
</dbReference>
<dbReference type="OrthoDB" id="9775268at2"/>
<dbReference type="AlphaFoldDB" id="A0A2A2GG08"/>
<feature type="transmembrane region" description="Helical" evidence="7">
    <location>
        <begin position="49"/>
        <end position="71"/>
    </location>
</feature>
<feature type="transmembrane region" description="Helical" evidence="7">
    <location>
        <begin position="83"/>
        <end position="102"/>
    </location>
</feature>
<evidence type="ECO:0000313" key="9">
    <source>
        <dbReference type="Proteomes" id="UP000218831"/>
    </source>
</evidence>
<gene>
    <name evidence="8" type="ORF">CK503_01875</name>
</gene>
<evidence type="ECO:0000256" key="1">
    <source>
        <dbReference type="ARBA" id="ARBA00004651"/>
    </source>
</evidence>
<keyword evidence="4 7" id="KW-0812">Transmembrane</keyword>
<keyword evidence="9" id="KW-1185">Reference proteome</keyword>
<dbReference type="PANTHER" id="PTHR43266:SF2">
    <property type="entry name" value="MAJOR FACILITATOR SUPERFAMILY (MFS) PROFILE DOMAIN-CONTAINING PROTEIN"/>
    <property type="match status" value="1"/>
</dbReference>
<keyword evidence="3" id="KW-1003">Cell membrane</keyword>